<dbReference type="InterPro" id="IPR008551">
    <property type="entry name" value="TANGO2"/>
</dbReference>
<proteinExistence type="predicted"/>
<name>A0A1M5L7E1_SALEC</name>
<dbReference type="Pfam" id="PF05742">
    <property type="entry name" value="TANGO2"/>
    <property type="match status" value="1"/>
</dbReference>
<evidence type="ECO:0000313" key="2">
    <source>
        <dbReference type="Proteomes" id="UP000183945"/>
    </source>
</evidence>
<keyword evidence="2" id="KW-1185">Reference proteome</keyword>
<protein>
    <submittedName>
        <fullName evidence="1">Transport and Golgi organisation 2</fullName>
    </submittedName>
</protein>
<dbReference type="OrthoDB" id="4380123at2"/>
<accession>A0A1M5L7E1</accession>
<dbReference type="PANTHER" id="PTHR17985:SF8">
    <property type="entry name" value="TRANSPORT AND GOLGI ORGANIZATION PROTEIN 2 HOMOLOG"/>
    <property type="match status" value="1"/>
</dbReference>
<dbReference type="RefSeq" id="WP_072881486.1">
    <property type="nucleotide sequence ID" value="NZ_FQVT01000018.1"/>
</dbReference>
<dbReference type="AlphaFoldDB" id="A0A1M5L7E1"/>
<organism evidence="1 2">
    <name type="scientific">Salegentibacter echinorum</name>
    <dbReference type="NCBI Taxonomy" id="1073325"/>
    <lineage>
        <taxon>Bacteria</taxon>
        <taxon>Pseudomonadati</taxon>
        <taxon>Bacteroidota</taxon>
        <taxon>Flavobacteriia</taxon>
        <taxon>Flavobacteriales</taxon>
        <taxon>Flavobacteriaceae</taxon>
        <taxon>Salegentibacter</taxon>
    </lineage>
</organism>
<sequence>MCIISLITSSGREGGFILTSNRDEATERETYVPSFYTEGNTRLLFPKDSVGGGSWIGASSKKRVLCLMNGGFEPHKRKPKYRKSRGLVLKDWLITEDIEKEIQDYELKDIEEFTVIIVDWSKEMFFAEFVWDGSKKHFKKLEQQPQIWSSSPLYSSEMKKLRENWFDDFQQKKDVSAENLWEFHHSAGKGDKEVDLIIDRGFLKTKSISQIIYQDGVLKFIYEDLQKDKITRKEWRF</sequence>
<reference evidence="2" key="1">
    <citation type="submission" date="2016-11" db="EMBL/GenBank/DDBJ databases">
        <authorList>
            <person name="Varghese N."/>
            <person name="Submissions S."/>
        </authorList>
    </citation>
    <scope>NUCLEOTIDE SEQUENCE [LARGE SCALE GENOMIC DNA]</scope>
    <source>
        <strain evidence="2">DSM 24579</strain>
    </source>
</reference>
<evidence type="ECO:0000313" key="1">
    <source>
        <dbReference type="EMBL" id="SHG60921.1"/>
    </source>
</evidence>
<dbReference type="Proteomes" id="UP000183945">
    <property type="component" value="Unassembled WGS sequence"/>
</dbReference>
<dbReference type="EMBL" id="FQVT01000018">
    <property type="protein sequence ID" value="SHG60921.1"/>
    <property type="molecule type" value="Genomic_DNA"/>
</dbReference>
<dbReference type="PANTHER" id="PTHR17985">
    <property type="entry name" value="SER/THR-RICH PROTEIN T10 IN DGCR REGION"/>
    <property type="match status" value="1"/>
</dbReference>
<gene>
    <name evidence="1" type="ORF">SAMN05444483_11848</name>
</gene>
<dbReference type="STRING" id="1073325.SAMN05444483_11848"/>